<keyword evidence="2" id="KW-1185">Reference proteome</keyword>
<comment type="caution">
    <text evidence="1">The sequence shown here is derived from an EMBL/GenBank/DDBJ whole genome shotgun (WGS) entry which is preliminary data.</text>
</comment>
<accession>A0A9Q1C5C2</accession>
<protein>
    <submittedName>
        <fullName evidence="1">Uncharacterized protein</fullName>
    </submittedName>
</protein>
<sequence length="227" mass="25714">MQSITGHKGKNKCGTIRNGQKLVNDLNEFYCRSDVKSDELANTVIENKLRTTTTCANTADRVIVNESDVRKHFANVKTVCNTNTMKFVCMLALISVAVCLTHAQEGGGFKEDEFEEVEVTTLFGKHKPGHGKCRRYPFRFCRYPGEKTRFDGEKCLICKCNKLFGETCCEGEPRPVVKKPRHCDVTLNPKTCEYDLHPRCKDACVAVGWHVSILADYDDGWYTEDLE</sequence>
<dbReference type="Proteomes" id="UP001152320">
    <property type="component" value="Chromosome 7"/>
</dbReference>
<dbReference type="EMBL" id="JAIZAY010000007">
    <property type="protein sequence ID" value="KAJ8038725.1"/>
    <property type="molecule type" value="Genomic_DNA"/>
</dbReference>
<name>A0A9Q1C5C2_HOLLE</name>
<reference evidence="1" key="1">
    <citation type="submission" date="2021-10" db="EMBL/GenBank/DDBJ databases">
        <title>Tropical sea cucumber genome reveals ecological adaptation and Cuvierian tubules defense mechanism.</title>
        <authorList>
            <person name="Chen T."/>
        </authorList>
    </citation>
    <scope>NUCLEOTIDE SEQUENCE</scope>
    <source>
        <strain evidence="1">Nanhai2018</strain>
        <tissue evidence="1">Muscle</tissue>
    </source>
</reference>
<evidence type="ECO:0000313" key="2">
    <source>
        <dbReference type="Proteomes" id="UP001152320"/>
    </source>
</evidence>
<evidence type="ECO:0000313" key="1">
    <source>
        <dbReference type="EMBL" id="KAJ8038725.1"/>
    </source>
</evidence>
<organism evidence="1 2">
    <name type="scientific">Holothuria leucospilota</name>
    <name type="common">Black long sea cucumber</name>
    <name type="synonym">Mertensiothuria leucospilota</name>
    <dbReference type="NCBI Taxonomy" id="206669"/>
    <lineage>
        <taxon>Eukaryota</taxon>
        <taxon>Metazoa</taxon>
        <taxon>Echinodermata</taxon>
        <taxon>Eleutherozoa</taxon>
        <taxon>Echinozoa</taxon>
        <taxon>Holothuroidea</taxon>
        <taxon>Aspidochirotacea</taxon>
        <taxon>Aspidochirotida</taxon>
        <taxon>Holothuriidae</taxon>
        <taxon>Holothuria</taxon>
    </lineage>
</organism>
<dbReference type="AlphaFoldDB" id="A0A9Q1C5C2"/>
<gene>
    <name evidence="1" type="ORF">HOLleu_16228</name>
</gene>
<proteinExistence type="predicted"/>